<gene>
    <name evidence="11" type="ORF">ILEXP_LOCUS47083</name>
</gene>
<evidence type="ECO:0000256" key="4">
    <source>
        <dbReference type="ARBA" id="ARBA00022737"/>
    </source>
</evidence>
<evidence type="ECO:0000256" key="8">
    <source>
        <dbReference type="SAM" id="Phobius"/>
    </source>
</evidence>
<evidence type="ECO:0000256" key="5">
    <source>
        <dbReference type="ARBA" id="ARBA00022989"/>
    </source>
</evidence>
<proteinExistence type="predicted"/>
<evidence type="ECO:0000256" key="9">
    <source>
        <dbReference type="SAM" id="SignalP"/>
    </source>
</evidence>
<keyword evidence="7" id="KW-0067">ATP-binding</keyword>
<dbReference type="SUPFAM" id="SSF52058">
    <property type="entry name" value="L domain-like"/>
    <property type="match status" value="1"/>
</dbReference>
<keyword evidence="12" id="KW-1185">Reference proteome</keyword>
<dbReference type="GO" id="GO:0005524">
    <property type="term" value="F:ATP binding"/>
    <property type="evidence" value="ECO:0007669"/>
    <property type="project" value="UniProtKB-UniRule"/>
</dbReference>
<name>A0ABC8U636_9AQUA</name>
<feature type="chain" id="PRO_5044827245" description="Protein kinase domain-containing protein" evidence="9">
    <location>
        <begin position="29"/>
        <end position="640"/>
    </location>
</feature>
<evidence type="ECO:0000256" key="2">
    <source>
        <dbReference type="ARBA" id="ARBA00022614"/>
    </source>
</evidence>
<keyword evidence="2" id="KW-0433">Leucine-rich repeat</keyword>
<dbReference type="Pfam" id="PF08263">
    <property type="entry name" value="LRRNT_2"/>
    <property type="match status" value="1"/>
</dbReference>
<dbReference type="PANTHER" id="PTHR48010:SF89">
    <property type="entry name" value="PROTEIN KINASE DOMAIN-CONTAINING PROTEIN"/>
    <property type="match status" value="1"/>
</dbReference>
<dbReference type="PROSITE" id="PS50011">
    <property type="entry name" value="PROTEIN_KINASE_DOM"/>
    <property type="match status" value="1"/>
</dbReference>
<evidence type="ECO:0000259" key="10">
    <source>
        <dbReference type="PROSITE" id="PS50011"/>
    </source>
</evidence>
<dbReference type="AlphaFoldDB" id="A0ABC8U636"/>
<keyword evidence="9" id="KW-0732">Signal</keyword>
<evidence type="ECO:0000256" key="6">
    <source>
        <dbReference type="ARBA" id="ARBA00023136"/>
    </source>
</evidence>
<keyword evidence="4" id="KW-0677">Repeat</keyword>
<keyword evidence="3 8" id="KW-0812">Transmembrane</keyword>
<dbReference type="InterPro" id="IPR000719">
    <property type="entry name" value="Prot_kinase_dom"/>
</dbReference>
<feature type="signal peptide" evidence="9">
    <location>
        <begin position="1"/>
        <end position="28"/>
    </location>
</feature>
<dbReference type="InterPro" id="IPR011009">
    <property type="entry name" value="Kinase-like_dom_sf"/>
</dbReference>
<dbReference type="InterPro" id="IPR001611">
    <property type="entry name" value="Leu-rich_rpt"/>
</dbReference>
<comment type="subcellular location">
    <subcellularLocation>
        <location evidence="1">Membrane</location>
    </subcellularLocation>
</comment>
<keyword evidence="5 8" id="KW-1133">Transmembrane helix</keyword>
<dbReference type="InterPro" id="IPR001245">
    <property type="entry name" value="Ser-Thr/Tyr_kinase_cat_dom"/>
</dbReference>
<evidence type="ECO:0000256" key="1">
    <source>
        <dbReference type="ARBA" id="ARBA00004370"/>
    </source>
</evidence>
<evidence type="ECO:0000256" key="7">
    <source>
        <dbReference type="PROSITE-ProRule" id="PRU10141"/>
    </source>
</evidence>
<dbReference type="Gene3D" id="3.30.200.20">
    <property type="entry name" value="Phosphorylase Kinase, domain 1"/>
    <property type="match status" value="1"/>
</dbReference>
<feature type="binding site" evidence="7">
    <location>
        <position position="395"/>
    </location>
    <ligand>
        <name>ATP</name>
        <dbReference type="ChEBI" id="CHEBI:30616"/>
    </ligand>
</feature>
<dbReference type="PANTHER" id="PTHR48010">
    <property type="entry name" value="OS05G0588300 PROTEIN"/>
    <property type="match status" value="1"/>
</dbReference>
<dbReference type="Gene3D" id="3.80.10.10">
    <property type="entry name" value="Ribonuclease Inhibitor"/>
    <property type="match status" value="2"/>
</dbReference>
<dbReference type="PROSITE" id="PS51450">
    <property type="entry name" value="LRR"/>
    <property type="match status" value="1"/>
</dbReference>
<dbReference type="Pfam" id="PF00560">
    <property type="entry name" value="LRR_1"/>
    <property type="match status" value="2"/>
</dbReference>
<dbReference type="Pfam" id="PF07714">
    <property type="entry name" value="PK_Tyr_Ser-Thr"/>
    <property type="match status" value="1"/>
</dbReference>
<dbReference type="SUPFAM" id="SSF56112">
    <property type="entry name" value="Protein kinase-like (PK-like)"/>
    <property type="match status" value="1"/>
</dbReference>
<evidence type="ECO:0000313" key="12">
    <source>
        <dbReference type="Proteomes" id="UP001642360"/>
    </source>
</evidence>
<evidence type="ECO:0000313" key="11">
    <source>
        <dbReference type="EMBL" id="CAK9177214.1"/>
    </source>
</evidence>
<keyword evidence="7" id="KW-0547">Nucleotide-binding</keyword>
<accession>A0ABC8U636</accession>
<dbReference type="EMBL" id="CAUOFW020006996">
    <property type="protein sequence ID" value="CAK9177214.1"/>
    <property type="molecule type" value="Genomic_DNA"/>
</dbReference>
<dbReference type="Gene3D" id="1.10.510.10">
    <property type="entry name" value="Transferase(Phosphotransferase) domain 1"/>
    <property type="match status" value="1"/>
</dbReference>
<dbReference type="InterPro" id="IPR050994">
    <property type="entry name" value="At_inactive_RLKs"/>
</dbReference>
<sequence>MFVSSKMNQIPVWVFLISLFLLLHSTKSEEEEVKHSLLSFFTKLSNNNGPLDSITGWNLTSDPCKDQWKGIICDKRALSVKKIFLDGLNFSGTFDAATLCTAKSLVASLTVVSLNDNNIRGENLEEIENCRQLEILYIRGNQFSGSLPNSLPRLINLKRLYISNNNFSGSLPDLARLSGLTEFLAQNNQLSGAIPNFDFANFGVFNVSYNHFKGPIPRGGARFPVSSYINNPELCGDPLPNCPIPLAASALPSAPGTQKSNGGISRNQILMFSGYFLLGLALLILIILRLLRKREKIKEEKIEAVNNVAAVDGGFKKPNFNSKDDKLDEIKSEISDVSGESGVFSSSLVVLPCSDVNELRFENLFKAPAELLGRGRHGSLYKVICEDQAMPLAVKRIQGWIMSGNDFMRRMQRLDQVKHPNVLPAIAFYCSRQEKLLVYEYQKNGSLSKLLHGTQRGKAFDWSSRLSIAATIAEALAFMHQQLHNDGIAHGNLKSSNILLNKNMEPCISEYGLMVVGNQSLSVNGFQAKEETEDGGFKADIYGFGVILLELLTGKMVQNNGMDLARWVVSVVREEWTVEVFDKALIQEGASEERMVNLLQIAVKCVDRSPEARPGMKQIARMLNTIKGEEEERSMDASEP</sequence>
<dbReference type="InterPro" id="IPR032675">
    <property type="entry name" value="LRR_dom_sf"/>
</dbReference>
<dbReference type="InterPro" id="IPR013210">
    <property type="entry name" value="LRR_N_plant-typ"/>
</dbReference>
<evidence type="ECO:0000256" key="3">
    <source>
        <dbReference type="ARBA" id="ARBA00022692"/>
    </source>
</evidence>
<organism evidence="11 12">
    <name type="scientific">Ilex paraguariensis</name>
    <name type="common">yerba mate</name>
    <dbReference type="NCBI Taxonomy" id="185542"/>
    <lineage>
        <taxon>Eukaryota</taxon>
        <taxon>Viridiplantae</taxon>
        <taxon>Streptophyta</taxon>
        <taxon>Embryophyta</taxon>
        <taxon>Tracheophyta</taxon>
        <taxon>Spermatophyta</taxon>
        <taxon>Magnoliopsida</taxon>
        <taxon>eudicotyledons</taxon>
        <taxon>Gunneridae</taxon>
        <taxon>Pentapetalae</taxon>
        <taxon>asterids</taxon>
        <taxon>campanulids</taxon>
        <taxon>Aquifoliales</taxon>
        <taxon>Aquifoliaceae</taxon>
        <taxon>Ilex</taxon>
    </lineage>
</organism>
<dbReference type="InterPro" id="IPR017441">
    <property type="entry name" value="Protein_kinase_ATP_BS"/>
</dbReference>
<keyword evidence="6 8" id="KW-0472">Membrane</keyword>
<dbReference type="GO" id="GO:0016020">
    <property type="term" value="C:membrane"/>
    <property type="evidence" value="ECO:0007669"/>
    <property type="project" value="UniProtKB-SubCell"/>
</dbReference>
<feature type="domain" description="Protein kinase" evidence="10">
    <location>
        <begin position="366"/>
        <end position="626"/>
    </location>
</feature>
<dbReference type="Proteomes" id="UP001642360">
    <property type="component" value="Unassembled WGS sequence"/>
</dbReference>
<feature type="transmembrane region" description="Helical" evidence="8">
    <location>
        <begin position="269"/>
        <end position="291"/>
    </location>
</feature>
<dbReference type="PROSITE" id="PS00107">
    <property type="entry name" value="PROTEIN_KINASE_ATP"/>
    <property type="match status" value="1"/>
</dbReference>
<protein>
    <recommendedName>
        <fullName evidence="10">Protein kinase domain-containing protein</fullName>
    </recommendedName>
</protein>
<reference evidence="11 12" key="1">
    <citation type="submission" date="2024-02" db="EMBL/GenBank/DDBJ databases">
        <authorList>
            <person name="Vignale AGUSTIN F."/>
            <person name="Sosa J E."/>
            <person name="Modenutti C."/>
        </authorList>
    </citation>
    <scope>NUCLEOTIDE SEQUENCE [LARGE SCALE GENOMIC DNA]</scope>
</reference>
<comment type="caution">
    <text evidence="11">The sequence shown here is derived from an EMBL/GenBank/DDBJ whole genome shotgun (WGS) entry which is preliminary data.</text>
</comment>